<accession>A0A451AML1</accession>
<dbReference type="AlphaFoldDB" id="A0A451AML1"/>
<protein>
    <submittedName>
        <fullName evidence="1">Uncharacterized protein</fullName>
    </submittedName>
</protein>
<sequence>MAEGARRILDTSAASLHFSYSPDRELFAYEVTDGKERLRFYHHNKPGLLQLWRQAIGEKLPKEVWGKGLYFVKHHC</sequence>
<evidence type="ECO:0000313" key="1">
    <source>
        <dbReference type="EMBL" id="VFK67255.1"/>
    </source>
</evidence>
<name>A0A451AML1_9GAMM</name>
<organism evidence="1">
    <name type="scientific">Candidatus Kentrum sp. UNK</name>
    <dbReference type="NCBI Taxonomy" id="2126344"/>
    <lineage>
        <taxon>Bacteria</taxon>
        <taxon>Pseudomonadati</taxon>
        <taxon>Pseudomonadota</taxon>
        <taxon>Gammaproteobacteria</taxon>
        <taxon>Candidatus Kentrum</taxon>
    </lineage>
</organism>
<dbReference type="EMBL" id="CAADGD010000124">
    <property type="protein sequence ID" value="VFK72602.1"/>
    <property type="molecule type" value="Genomic_DNA"/>
</dbReference>
<evidence type="ECO:0000313" key="2">
    <source>
        <dbReference type="EMBL" id="VFK72602.1"/>
    </source>
</evidence>
<proteinExistence type="predicted"/>
<gene>
    <name evidence="1" type="ORF">BECKUNK1418G_GA0071005_113215</name>
    <name evidence="2" type="ORF">BECKUNK1418H_GA0071006_112415</name>
</gene>
<reference evidence="1" key="1">
    <citation type="submission" date="2019-02" db="EMBL/GenBank/DDBJ databases">
        <authorList>
            <person name="Gruber-Vodicka R. H."/>
            <person name="Seah K. B. B."/>
        </authorList>
    </citation>
    <scope>NUCLEOTIDE SEQUENCE</scope>
    <source>
        <strain evidence="2">BECK_BY19</strain>
        <strain evidence="1">BECK_BY8</strain>
    </source>
</reference>
<dbReference type="EMBL" id="CAADFZ010000132">
    <property type="protein sequence ID" value="VFK67255.1"/>
    <property type="molecule type" value="Genomic_DNA"/>
</dbReference>